<gene>
    <name evidence="2" type="ORF">AXG93_1633s1020</name>
</gene>
<reference evidence="2" key="1">
    <citation type="submission" date="2016-03" db="EMBL/GenBank/DDBJ databases">
        <title>Mechanisms controlling the formation of the plant cell surface in tip-growing cells are functionally conserved among land plants.</title>
        <authorList>
            <person name="Honkanen S."/>
            <person name="Jones V.A."/>
            <person name="Morieri G."/>
            <person name="Champion C."/>
            <person name="Hetherington A.J."/>
            <person name="Kelly S."/>
            <person name="Saint-Marcoux D."/>
            <person name="Proust H."/>
            <person name="Prescott H."/>
            <person name="Dolan L."/>
        </authorList>
    </citation>
    <scope>NUCLEOTIDE SEQUENCE [LARGE SCALE GENOMIC DNA]</scope>
    <source>
        <tissue evidence="2">Whole gametophyte</tissue>
    </source>
</reference>
<accession>A0A176VST4</accession>
<name>A0A176VST4_MARPO</name>
<dbReference type="EMBL" id="LVLJ01002747">
    <property type="protein sequence ID" value="OAE23879.1"/>
    <property type="molecule type" value="Genomic_DNA"/>
</dbReference>
<dbReference type="AlphaFoldDB" id="A0A176VST4"/>
<organism evidence="2 3">
    <name type="scientific">Marchantia polymorpha subsp. ruderalis</name>
    <dbReference type="NCBI Taxonomy" id="1480154"/>
    <lineage>
        <taxon>Eukaryota</taxon>
        <taxon>Viridiplantae</taxon>
        <taxon>Streptophyta</taxon>
        <taxon>Embryophyta</taxon>
        <taxon>Marchantiophyta</taxon>
        <taxon>Marchantiopsida</taxon>
        <taxon>Marchantiidae</taxon>
        <taxon>Marchantiales</taxon>
        <taxon>Marchantiaceae</taxon>
        <taxon>Marchantia</taxon>
    </lineage>
</organism>
<evidence type="ECO:0000313" key="3">
    <source>
        <dbReference type="Proteomes" id="UP000077202"/>
    </source>
</evidence>
<dbReference type="Proteomes" id="UP000077202">
    <property type="component" value="Unassembled WGS sequence"/>
</dbReference>
<feature type="region of interest" description="Disordered" evidence="1">
    <location>
        <begin position="76"/>
        <end position="96"/>
    </location>
</feature>
<protein>
    <submittedName>
        <fullName evidence="2">Uncharacterized protein</fullName>
    </submittedName>
</protein>
<comment type="caution">
    <text evidence="2">The sequence shown here is derived from an EMBL/GenBank/DDBJ whole genome shotgun (WGS) entry which is preliminary data.</text>
</comment>
<evidence type="ECO:0000256" key="1">
    <source>
        <dbReference type="SAM" id="MobiDB-lite"/>
    </source>
</evidence>
<proteinExistence type="predicted"/>
<evidence type="ECO:0000313" key="2">
    <source>
        <dbReference type="EMBL" id="OAE23879.1"/>
    </source>
</evidence>
<sequence length="96" mass="10569">MSQVLSTKFLRKSPEVVIAVERLGKDCHSHVTQRPLQPQGRGLEEILEPHVQHPPIDRPMPLDALVAIAADALANLPPENKPFDDLPLGQRAREAG</sequence>
<keyword evidence="3" id="KW-1185">Reference proteome</keyword>